<evidence type="ECO:0000313" key="2">
    <source>
        <dbReference type="Proteomes" id="UP000050360"/>
    </source>
</evidence>
<organism evidence="1 2">
    <name type="scientific">Candidatus Methanoperedens nitratireducens</name>
    <dbReference type="NCBI Taxonomy" id="1392998"/>
    <lineage>
        <taxon>Archaea</taxon>
        <taxon>Methanobacteriati</taxon>
        <taxon>Methanobacteriota</taxon>
        <taxon>Stenosarchaea group</taxon>
        <taxon>Methanomicrobia</taxon>
        <taxon>Methanosarcinales</taxon>
        <taxon>ANME-2 cluster</taxon>
        <taxon>Candidatus Methanoperedentaceae</taxon>
        <taxon>Candidatus Methanoperedens</taxon>
    </lineage>
</organism>
<evidence type="ECO:0000313" key="1">
    <source>
        <dbReference type="EMBL" id="KPQ42862.1"/>
    </source>
</evidence>
<sequence>MNSLESQIQEKKMRPDIGTKTGKNVKVFMIISIILLTAFAGCTTKEQTISTPGGDLKVSQGSGSGPAWCKTGTKMTMTGVNGQQGSYEIKGIVNYEGREVCLSEYVGDEGSMEQYFSQDSSYMVMITKDKSGKIINKLDMSQPK</sequence>
<protein>
    <submittedName>
        <fullName evidence="1">Uncharacterized protein</fullName>
    </submittedName>
</protein>
<dbReference type="Proteomes" id="UP000050360">
    <property type="component" value="Unassembled WGS sequence"/>
</dbReference>
<gene>
    <name evidence="1" type="ORF">MPEBLZ_02606</name>
</gene>
<accession>A0A0P8CJ14</accession>
<proteinExistence type="predicted"/>
<name>A0A0P8CJ14_9EURY</name>
<comment type="caution">
    <text evidence="1">The sequence shown here is derived from an EMBL/GenBank/DDBJ whole genome shotgun (WGS) entry which is preliminary data.</text>
</comment>
<dbReference type="AlphaFoldDB" id="A0A0P8CJ14"/>
<dbReference type="EMBL" id="LKCM01000200">
    <property type="protein sequence ID" value="KPQ42862.1"/>
    <property type="molecule type" value="Genomic_DNA"/>
</dbReference>
<reference evidence="1 2" key="1">
    <citation type="submission" date="2015-09" db="EMBL/GenBank/DDBJ databases">
        <title>A metagenomics-based metabolic model of nitrate-dependent anaerobic oxidation of methane by Methanoperedens-like archaea.</title>
        <authorList>
            <person name="Arshad A."/>
            <person name="Speth D.R."/>
            <person name="De Graaf R.M."/>
            <person name="Op Den Camp H.J."/>
            <person name="Jetten M.S."/>
            <person name="Welte C.U."/>
        </authorList>
    </citation>
    <scope>NUCLEOTIDE SEQUENCE [LARGE SCALE GENOMIC DNA]</scope>
</reference>